<comment type="similarity">
    <text evidence="2">Belongs to the YkuD family.</text>
</comment>
<dbReference type="InterPro" id="IPR052905">
    <property type="entry name" value="LD-transpeptidase_YkuD-like"/>
</dbReference>
<evidence type="ECO:0000256" key="6">
    <source>
        <dbReference type="ARBA" id="ARBA00023316"/>
    </source>
</evidence>
<dbReference type="InterPro" id="IPR036366">
    <property type="entry name" value="PGBDSf"/>
</dbReference>
<keyword evidence="11" id="KW-1185">Reference proteome</keyword>
<dbReference type="Pfam" id="PF03734">
    <property type="entry name" value="YkuD"/>
    <property type="match status" value="1"/>
</dbReference>
<organism evidence="10 11">
    <name type="scientific">Lutibaculum baratangense AMV1</name>
    <dbReference type="NCBI Taxonomy" id="631454"/>
    <lineage>
        <taxon>Bacteria</taxon>
        <taxon>Pseudomonadati</taxon>
        <taxon>Pseudomonadota</taxon>
        <taxon>Alphaproteobacteria</taxon>
        <taxon>Hyphomicrobiales</taxon>
        <taxon>Tepidamorphaceae</taxon>
        <taxon>Lutibaculum</taxon>
    </lineage>
</organism>
<comment type="pathway">
    <text evidence="1 7">Cell wall biogenesis; peptidoglycan biosynthesis.</text>
</comment>
<protein>
    <recommendedName>
        <fullName evidence="9">L,D-TPase catalytic domain-containing protein</fullName>
    </recommendedName>
</protein>
<keyword evidence="5 7" id="KW-0573">Peptidoglycan synthesis</keyword>
<evidence type="ECO:0000256" key="2">
    <source>
        <dbReference type="ARBA" id="ARBA00005992"/>
    </source>
</evidence>
<evidence type="ECO:0000256" key="3">
    <source>
        <dbReference type="ARBA" id="ARBA00022679"/>
    </source>
</evidence>
<evidence type="ECO:0000256" key="8">
    <source>
        <dbReference type="SAM" id="SignalP"/>
    </source>
</evidence>
<evidence type="ECO:0000313" key="10">
    <source>
        <dbReference type="EMBL" id="ESR23263.1"/>
    </source>
</evidence>
<dbReference type="InterPro" id="IPR005490">
    <property type="entry name" value="LD_TPept_cat_dom"/>
</dbReference>
<feature type="chain" id="PRO_5004727491" description="L,D-TPase catalytic domain-containing protein" evidence="8">
    <location>
        <begin position="28"/>
        <end position="438"/>
    </location>
</feature>
<dbReference type="SUPFAM" id="SSF141523">
    <property type="entry name" value="L,D-transpeptidase catalytic domain-like"/>
    <property type="match status" value="1"/>
</dbReference>
<dbReference type="PATRIC" id="fig|631454.5.peg.3291"/>
<feature type="active site" description="Nucleophile" evidence="7">
    <location>
        <position position="355"/>
    </location>
</feature>
<dbReference type="GO" id="GO:0008360">
    <property type="term" value="P:regulation of cell shape"/>
    <property type="evidence" value="ECO:0007669"/>
    <property type="project" value="UniProtKB-UniRule"/>
</dbReference>
<dbReference type="AlphaFoldDB" id="V4T9T5"/>
<evidence type="ECO:0000256" key="1">
    <source>
        <dbReference type="ARBA" id="ARBA00004752"/>
    </source>
</evidence>
<dbReference type="EMBL" id="AWXZ01000039">
    <property type="protein sequence ID" value="ESR23263.1"/>
    <property type="molecule type" value="Genomic_DNA"/>
</dbReference>
<proteinExistence type="inferred from homology"/>
<dbReference type="SUPFAM" id="SSF47090">
    <property type="entry name" value="PGBD-like"/>
    <property type="match status" value="1"/>
</dbReference>
<dbReference type="InterPro" id="IPR038063">
    <property type="entry name" value="Transpep_catalytic_dom"/>
</dbReference>
<keyword evidence="8" id="KW-0732">Signal</keyword>
<dbReference type="PANTHER" id="PTHR41533:SF1">
    <property type="entry name" value="L,D-TRANSPEPTIDASE YCBB-RELATED"/>
    <property type="match status" value="1"/>
</dbReference>
<evidence type="ECO:0000259" key="9">
    <source>
        <dbReference type="PROSITE" id="PS52029"/>
    </source>
</evidence>
<dbReference type="Gene3D" id="2.40.440.10">
    <property type="entry name" value="L,D-transpeptidase catalytic domain-like"/>
    <property type="match status" value="1"/>
</dbReference>
<evidence type="ECO:0000256" key="5">
    <source>
        <dbReference type="ARBA" id="ARBA00022984"/>
    </source>
</evidence>
<feature type="signal peptide" evidence="8">
    <location>
        <begin position="1"/>
        <end position="27"/>
    </location>
</feature>
<keyword evidence="3" id="KW-0808">Transferase</keyword>
<dbReference type="PROSITE" id="PS51257">
    <property type="entry name" value="PROKAR_LIPOPROTEIN"/>
    <property type="match status" value="1"/>
</dbReference>
<dbReference type="InterPro" id="IPR036365">
    <property type="entry name" value="PGBD-like_sf"/>
</dbReference>
<evidence type="ECO:0000313" key="11">
    <source>
        <dbReference type="Proteomes" id="UP000017819"/>
    </source>
</evidence>
<dbReference type="GO" id="GO:0016740">
    <property type="term" value="F:transferase activity"/>
    <property type="evidence" value="ECO:0007669"/>
    <property type="project" value="UniProtKB-KW"/>
</dbReference>
<dbReference type="GO" id="GO:0009252">
    <property type="term" value="P:peptidoglycan biosynthetic process"/>
    <property type="evidence" value="ECO:0007669"/>
    <property type="project" value="UniProtKB-UniPathway"/>
</dbReference>
<dbReference type="OrthoDB" id="9778545at2"/>
<gene>
    <name evidence="10" type="ORF">N177_3331</name>
</gene>
<accession>V4T9T5</accession>
<comment type="caution">
    <text evidence="10">The sequence shown here is derived from an EMBL/GenBank/DDBJ whole genome shotgun (WGS) entry which is preliminary data.</text>
</comment>
<dbReference type="GO" id="GO:0071555">
    <property type="term" value="P:cell wall organization"/>
    <property type="evidence" value="ECO:0007669"/>
    <property type="project" value="UniProtKB-UniRule"/>
</dbReference>
<dbReference type="STRING" id="631454.N177_3331"/>
<sequence>MTKTFSRATVLFVSVVACGMAAAPAAAQSGFGSWLGGNRNAAPAQPVGVAQAFDTGAAEWSDRFDPASASTYATADARQPTLSPRTAGSIQQAILNYRQIAYNGGWGRVPGDQVLRVGVKSPNVAALRQRLIGSGDLHASAGLADTFDSYVDAAVKRFQKRHGLLADGIVGGSTLEAMNVSVEERIQQLEMNLVRVHSMGGDLGERYVLVNIPAAEVEAVENGYVAGRYTAVVGKPDRASPILTDQIDYISFNPFWTVPKSIIRKDIIPQMQKDPEYLTNYRIRIYDGRGNEIDPKSVDWYSDEAVAYMLRQDPGDFNSLGSIRINFPNEHSVYLHDTPQTSLFGTNDRFHSSGCVRVQNVRHLVSWLLAPNGEDWSRNRIDGAVRSGEYADVTLKYRTPIYFSYITAWADDSGTVQFRPDIYDRDGNQSATVATTNG</sequence>
<evidence type="ECO:0000256" key="4">
    <source>
        <dbReference type="ARBA" id="ARBA00022960"/>
    </source>
</evidence>
<evidence type="ECO:0000256" key="7">
    <source>
        <dbReference type="PROSITE-ProRule" id="PRU01373"/>
    </source>
</evidence>
<dbReference type="GO" id="GO:0004180">
    <property type="term" value="F:carboxypeptidase activity"/>
    <property type="evidence" value="ECO:0007669"/>
    <property type="project" value="UniProtKB-ARBA"/>
</dbReference>
<dbReference type="Pfam" id="PF01471">
    <property type="entry name" value="PG_binding_1"/>
    <property type="match status" value="1"/>
</dbReference>
<dbReference type="InterPro" id="IPR002477">
    <property type="entry name" value="Peptidoglycan-bd-like"/>
</dbReference>
<reference evidence="10 11" key="1">
    <citation type="journal article" date="2014" name="Genome Announc.">
        <title>Draft Genome Sequence of Lutibaculum baratangense Strain AMV1T, Isolated from a Mud Volcano in Andamans, India.</title>
        <authorList>
            <person name="Singh A."/>
            <person name="Sreenivas A."/>
            <person name="Sathyanarayana Reddy G."/>
            <person name="Pinnaka A.K."/>
            <person name="Shivaji S."/>
        </authorList>
    </citation>
    <scope>NUCLEOTIDE SEQUENCE [LARGE SCALE GENOMIC DNA]</scope>
    <source>
        <strain evidence="10 11">AMV1</strain>
    </source>
</reference>
<dbReference type="CDD" id="cd16913">
    <property type="entry name" value="YkuD_like"/>
    <property type="match status" value="1"/>
</dbReference>
<feature type="active site" description="Proton donor/acceptor" evidence="7">
    <location>
        <position position="336"/>
    </location>
</feature>
<dbReference type="PANTHER" id="PTHR41533">
    <property type="entry name" value="L,D-TRANSPEPTIDASE HI_1667-RELATED"/>
    <property type="match status" value="1"/>
</dbReference>
<dbReference type="UniPathway" id="UPA00219"/>
<dbReference type="Proteomes" id="UP000017819">
    <property type="component" value="Unassembled WGS sequence"/>
</dbReference>
<keyword evidence="6 7" id="KW-0961">Cell wall biogenesis/degradation</keyword>
<keyword evidence="4 7" id="KW-0133">Cell shape</keyword>
<name>V4T9T5_9HYPH</name>
<dbReference type="Gene3D" id="1.10.101.10">
    <property type="entry name" value="PGBD-like superfamily/PGBD"/>
    <property type="match status" value="1"/>
</dbReference>
<dbReference type="eggNOG" id="COG2989">
    <property type="taxonomic scope" value="Bacteria"/>
</dbReference>
<feature type="domain" description="L,D-TPase catalytic" evidence="9">
    <location>
        <begin position="206"/>
        <end position="384"/>
    </location>
</feature>
<dbReference type="PROSITE" id="PS52029">
    <property type="entry name" value="LD_TPASE"/>
    <property type="match status" value="1"/>
</dbReference>